<keyword evidence="3" id="KW-1185">Reference proteome</keyword>
<reference evidence="2 3" key="1">
    <citation type="submission" date="2017-09" db="EMBL/GenBank/DDBJ databases">
        <title>Genomics of the genus Arcobacter.</title>
        <authorList>
            <person name="Perez-Cataluna A."/>
            <person name="Figueras M.J."/>
            <person name="Salas-Masso N."/>
        </authorList>
    </citation>
    <scope>NUCLEOTIDE SEQUENCE [LARGE SCALE GENOMIC DNA]</scope>
    <source>
        <strain evidence="2 3">DSM 18005</strain>
    </source>
</reference>
<evidence type="ECO:0000313" key="2">
    <source>
        <dbReference type="EMBL" id="PKI80234.1"/>
    </source>
</evidence>
<dbReference type="EMBL" id="NXIF01000039">
    <property type="protein sequence ID" value="PKI80234.1"/>
    <property type="molecule type" value="Genomic_DNA"/>
</dbReference>
<dbReference type="InterPro" id="IPR014710">
    <property type="entry name" value="RmlC-like_jellyroll"/>
</dbReference>
<feature type="domain" description="Cupin type-2" evidence="1">
    <location>
        <begin position="39"/>
        <end position="95"/>
    </location>
</feature>
<dbReference type="Gene3D" id="2.60.120.10">
    <property type="entry name" value="Jelly Rolls"/>
    <property type="match status" value="1"/>
</dbReference>
<dbReference type="InterPro" id="IPR013096">
    <property type="entry name" value="Cupin_2"/>
</dbReference>
<dbReference type="SUPFAM" id="SSF51182">
    <property type="entry name" value="RmlC-like cupins"/>
    <property type="match status" value="1"/>
</dbReference>
<dbReference type="Pfam" id="PF07883">
    <property type="entry name" value="Cupin_2"/>
    <property type="match status" value="1"/>
</dbReference>
<evidence type="ECO:0000313" key="3">
    <source>
        <dbReference type="Proteomes" id="UP000233248"/>
    </source>
</evidence>
<dbReference type="OrthoDB" id="997205at2"/>
<organism evidence="2 3">
    <name type="scientific">Malaciobacter halophilus</name>
    <dbReference type="NCBI Taxonomy" id="197482"/>
    <lineage>
        <taxon>Bacteria</taxon>
        <taxon>Pseudomonadati</taxon>
        <taxon>Campylobacterota</taxon>
        <taxon>Epsilonproteobacteria</taxon>
        <taxon>Campylobacterales</taxon>
        <taxon>Arcobacteraceae</taxon>
        <taxon>Malaciobacter</taxon>
    </lineage>
</organism>
<name>A0A2N1J159_9BACT</name>
<comment type="caution">
    <text evidence="2">The sequence shown here is derived from an EMBL/GenBank/DDBJ whole genome shotgun (WGS) entry which is preliminary data.</text>
</comment>
<dbReference type="CDD" id="cd02230">
    <property type="entry name" value="cupin_HP0902-like"/>
    <property type="match status" value="1"/>
</dbReference>
<evidence type="ECO:0000259" key="1">
    <source>
        <dbReference type="Pfam" id="PF07883"/>
    </source>
</evidence>
<gene>
    <name evidence="2" type="ORF">CP960_10425</name>
</gene>
<dbReference type="RefSeq" id="WP_101185385.1">
    <property type="nucleotide sequence ID" value="NZ_CP031218.1"/>
</dbReference>
<proteinExistence type="predicted"/>
<dbReference type="InterPro" id="IPR011051">
    <property type="entry name" value="RmlC_Cupin_sf"/>
</dbReference>
<dbReference type="Proteomes" id="UP000233248">
    <property type="component" value="Unassembled WGS sequence"/>
</dbReference>
<sequence length="112" mass="12879">MNKYNILEKLEYKDKVAITVMFESEFSKEIRIVFKQDQVMKEHKTSYPITVEIFEGEILFGVNGQIHTLTRGDIVSLEANVPHDLKANKNSIVRLSLSKKDSINRVKGVLKL</sequence>
<protein>
    <submittedName>
        <fullName evidence="2">Cupin</fullName>
    </submittedName>
</protein>
<accession>A0A2N1J159</accession>
<dbReference type="AlphaFoldDB" id="A0A2N1J159"/>
<dbReference type="KEGG" id="ahs:AHALO_1074"/>